<keyword evidence="1" id="KW-0472">Membrane</keyword>
<keyword evidence="1" id="KW-1133">Transmembrane helix</keyword>
<dbReference type="EMBL" id="FOJY01000007">
    <property type="protein sequence ID" value="SFB02741.1"/>
    <property type="molecule type" value="Genomic_DNA"/>
</dbReference>
<dbReference type="Proteomes" id="UP000198838">
    <property type="component" value="Unassembled WGS sequence"/>
</dbReference>
<organism evidence="2 3">
    <name type="scientific">Acetitomaculum ruminis DSM 5522</name>
    <dbReference type="NCBI Taxonomy" id="1120918"/>
    <lineage>
        <taxon>Bacteria</taxon>
        <taxon>Bacillati</taxon>
        <taxon>Bacillota</taxon>
        <taxon>Clostridia</taxon>
        <taxon>Lachnospirales</taxon>
        <taxon>Lachnospiraceae</taxon>
        <taxon>Acetitomaculum</taxon>
    </lineage>
</organism>
<gene>
    <name evidence="2" type="ORF">SAMN05216249_10755</name>
</gene>
<feature type="transmembrane region" description="Helical" evidence="1">
    <location>
        <begin position="6"/>
        <end position="26"/>
    </location>
</feature>
<keyword evidence="1" id="KW-0812">Transmembrane</keyword>
<dbReference type="STRING" id="1120918.SAMN05216249_10755"/>
<dbReference type="OrthoDB" id="1925029at2"/>
<dbReference type="RefSeq" id="WP_092871725.1">
    <property type="nucleotide sequence ID" value="NZ_FOJY01000007.1"/>
</dbReference>
<proteinExistence type="predicted"/>
<protein>
    <submittedName>
        <fullName evidence="2">Uncharacterized protein</fullName>
    </submittedName>
</protein>
<dbReference type="AlphaFoldDB" id="A0A1I0XNZ7"/>
<name>A0A1I0XNZ7_9FIRM</name>
<evidence type="ECO:0000256" key="1">
    <source>
        <dbReference type="SAM" id="Phobius"/>
    </source>
</evidence>
<reference evidence="2 3" key="1">
    <citation type="submission" date="2016-10" db="EMBL/GenBank/DDBJ databases">
        <authorList>
            <person name="de Groot N.N."/>
        </authorList>
    </citation>
    <scope>NUCLEOTIDE SEQUENCE [LARGE SCALE GENOMIC DNA]</scope>
    <source>
        <strain evidence="2 3">DSM 5522</strain>
    </source>
</reference>
<keyword evidence="3" id="KW-1185">Reference proteome</keyword>
<evidence type="ECO:0000313" key="2">
    <source>
        <dbReference type="EMBL" id="SFB02741.1"/>
    </source>
</evidence>
<sequence>MNKAFFGMALAVVMVMSLYLTASYYNKTIRMDELEKCVSQSVKDSLYLDMKSDMKHTNETLKTNFITGLKERLKSKGDITVNIIKADGKKGLLSVEVIEKYSNLNGKEMEISTAKTAIIEQYKSK</sequence>
<evidence type="ECO:0000313" key="3">
    <source>
        <dbReference type="Proteomes" id="UP000198838"/>
    </source>
</evidence>
<accession>A0A1I0XNZ7</accession>